<feature type="transmembrane region" description="Helical" evidence="2">
    <location>
        <begin position="233"/>
        <end position="252"/>
    </location>
</feature>
<reference evidence="3" key="1">
    <citation type="submission" date="2021-01" db="EMBL/GenBank/DDBJ databases">
        <authorList>
            <person name="Corre E."/>
            <person name="Pelletier E."/>
            <person name="Niang G."/>
            <person name="Scheremetjew M."/>
            <person name="Finn R."/>
            <person name="Kale V."/>
            <person name="Holt S."/>
            <person name="Cochrane G."/>
            <person name="Meng A."/>
            <person name="Brown T."/>
            <person name="Cohen L."/>
        </authorList>
    </citation>
    <scope>NUCLEOTIDE SEQUENCE</scope>
    <source>
        <strain evidence="3">CCAP979/52</strain>
    </source>
</reference>
<feature type="region of interest" description="Disordered" evidence="1">
    <location>
        <begin position="263"/>
        <end position="297"/>
    </location>
</feature>
<evidence type="ECO:0000313" key="3">
    <source>
        <dbReference type="EMBL" id="CAD8643783.1"/>
    </source>
</evidence>
<gene>
    <name evidence="3" type="ORF">CCUR1050_LOCUS21468</name>
</gene>
<evidence type="ECO:0000256" key="1">
    <source>
        <dbReference type="SAM" id="MobiDB-lite"/>
    </source>
</evidence>
<accession>A0A7S0MKY7</accession>
<dbReference type="EMBL" id="HBEZ01039021">
    <property type="protein sequence ID" value="CAD8643783.1"/>
    <property type="molecule type" value="Transcribed_RNA"/>
</dbReference>
<proteinExistence type="predicted"/>
<sequence>MLLSARLPLLRPSKIGSKYRKDENNTRAILLLFSATCLFLIFATSWEKVALMQGGTVAGGNIGLVIGAHSAFSSDSWNRAAPISAKMRRSVVLSETMNSTEHCDCLHIRHCYACFVEDANERKESEPNEHKSAHPQGLRVRRKELHNTAQLHSAEAKEEEEEVLNSVKYFRFVPKCCGELSLIQEVDRIGPSYNAPCYETEAELDENDWKAHGDAELCSRVDMVDAQTSTNMFSVWMVLIFCIAWMTALVVVHDCLHALGGGAHGGHGKHDEDEHHDGDHGHRNEAVGKDHDHHAAA</sequence>
<protein>
    <recommendedName>
        <fullName evidence="4">Transmembrane protein</fullName>
    </recommendedName>
</protein>
<feature type="compositionally biased region" description="Basic and acidic residues" evidence="1">
    <location>
        <begin position="268"/>
        <end position="297"/>
    </location>
</feature>
<keyword evidence="2" id="KW-1133">Transmembrane helix</keyword>
<dbReference type="AlphaFoldDB" id="A0A7S0MKY7"/>
<keyword evidence="2" id="KW-0472">Membrane</keyword>
<evidence type="ECO:0008006" key="4">
    <source>
        <dbReference type="Google" id="ProtNLM"/>
    </source>
</evidence>
<keyword evidence="2" id="KW-0812">Transmembrane</keyword>
<feature type="transmembrane region" description="Helical" evidence="2">
    <location>
        <begin position="28"/>
        <end position="46"/>
    </location>
</feature>
<name>A0A7S0MKY7_9CRYP</name>
<evidence type="ECO:0000256" key="2">
    <source>
        <dbReference type="SAM" id="Phobius"/>
    </source>
</evidence>
<organism evidence="3">
    <name type="scientific">Cryptomonas curvata</name>
    <dbReference type="NCBI Taxonomy" id="233186"/>
    <lineage>
        <taxon>Eukaryota</taxon>
        <taxon>Cryptophyceae</taxon>
        <taxon>Cryptomonadales</taxon>
        <taxon>Cryptomonadaceae</taxon>
        <taxon>Cryptomonas</taxon>
    </lineage>
</organism>